<dbReference type="EMBL" id="CP072169">
    <property type="protein sequence ID" value="QYA10338.1"/>
    <property type="molecule type" value="Genomic_DNA"/>
</dbReference>
<comment type="similarity">
    <text evidence="2">Belongs to the amidase family.</text>
</comment>
<dbReference type="InterPro" id="IPR000120">
    <property type="entry name" value="Amidase"/>
</dbReference>
<evidence type="ECO:0000313" key="6">
    <source>
        <dbReference type="EMBL" id="QYA10338.1"/>
    </source>
</evidence>
<evidence type="ECO:0000313" key="7">
    <source>
        <dbReference type="Proteomes" id="UP000298545"/>
    </source>
</evidence>
<dbReference type="Gene3D" id="3.90.1300.10">
    <property type="entry name" value="Amidase signature (AS) domain"/>
    <property type="match status" value="1"/>
</dbReference>
<keyword evidence="8" id="KW-1185">Reference proteome</keyword>
<dbReference type="InterPro" id="IPR036928">
    <property type="entry name" value="AS_sf"/>
</dbReference>
<gene>
    <name evidence="5" type="primary">iaaH</name>
    <name evidence="5" type="ORF">CFBP5473_23860</name>
    <name evidence="6" type="ORF">J5285_22530</name>
</gene>
<geneLocation type="plasmid" evidence="7">
    <name>pticfbp5473</name>
</geneLocation>
<proteinExistence type="inferred from homology"/>
<evidence type="ECO:0000256" key="1">
    <source>
        <dbReference type="ARBA" id="ARBA00003871"/>
    </source>
</evidence>
<dbReference type="InterPro" id="IPR023631">
    <property type="entry name" value="Amidase_dom"/>
</dbReference>
<dbReference type="Pfam" id="PF01425">
    <property type="entry name" value="Amidase"/>
    <property type="match status" value="1"/>
</dbReference>
<dbReference type="AlphaFoldDB" id="A0A4D7DVB2"/>
<keyword evidence="5" id="KW-0614">Plasmid</keyword>
<protein>
    <recommendedName>
        <fullName evidence="3">Indoleacetamide hydrolase</fullName>
    </recommendedName>
</protein>
<dbReference type="PANTHER" id="PTHR11895">
    <property type="entry name" value="TRANSAMIDASE"/>
    <property type="match status" value="1"/>
</dbReference>
<dbReference type="PANTHER" id="PTHR11895:SF151">
    <property type="entry name" value="GLUTAMYL-TRNA(GLN) AMIDOTRANSFERASE SUBUNIT A"/>
    <property type="match status" value="1"/>
</dbReference>
<dbReference type="Proteomes" id="UP000298545">
    <property type="component" value="Plasmid pTiCFBP5473"/>
</dbReference>
<reference evidence="6 8" key="2">
    <citation type="submission" date="2021-03" db="EMBL/GenBank/DDBJ databases">
        <title>Rapid diversification of plasmids in a genus of pathogenic and nitrogen fixing bacteria.</title>
        <authorList>
            <person name="Weisberg A.J."/>
            <person name="Miller M."/>
            <person name="Ream W."/>
            <person name="Grunwald N.J."/>
            <person name="Chang J.H."/>
        </authorList>
    </citation>
    <scope>NUCLEOTIDE SEQUENCE [LARGE SCALE GENOMIC DNA]</scope>
    <source>
        <strain evidence="6 8">AF3.44</strain>
        <plasmid evidence="6 8">pTiAF3.44</plasmid>
    </source>
</reference>
<dbReference type="OrthoDB" id="9777859at2"/>
<dbReference type="GO" id="GO:0016787">
    <property type="term" value="F:hydrolase activity"/>
    <property type="evidence" value="ECO:0007669"/>
    <property type="project" value="UniProtKB-KW"/>
</dbReference>
<evidence type="ECO:0000313" key="5">
    <source>
        <dbReference type="EMBL" id="QCJ01002.1"/>
    </source>
</evidence>
<organism evidence="5 7">
    <name type="scientific">Agrobacterium larrymoorei</name>
    <dbReference type="NCBI Taxonomy" id="160699"/>
    <lineage>
        <taxon>Bacteria</taxon>
        <taxon>Pseudomonadati</taxon>
        <taxon>Pseudomonadota</taxon>
        <taxon>Alphaproteobacteria</taxon>
        <taxon>Hyphomicrobiales</taxon>
        <taxon>Rhizobiaceae</taxon>
        <taxon>Rhizobium/Agrobacterium group</taxon>
        <taxon>Agrobacterium</taxon>
    </lineage>
</organism>
<evidence type="ECO:0000313" key="8">
    <source>
        <dbReference type="Proteomes" id="UP000826513"/>
    </source>
</evidence>
<geneLocation type="plasmid" evidence="6 8">
    <name>pTiAF3.44</name>
</geneLocation>
<dbReference type="EMBL" id="CP039694">
    <property type="protein sequence ID" value="QCJ01002.1"/>
    <property type="molecule type" value="Genomic_DNA"/>
</dbReference>
<geneLocation type="plasmid" evidence="5">
    <name>pTiCFBP5473</name>
</geneLocation>
<dbReference type="PROSITE" id="PS00571">
    <property type="entry name" value="AMIDASES"/>
    <property type="match status" value="1"/>
</dbReference>
<dbReference type="STRING" id="1367849.GCA_000518585_04173"/>
<evidence type="ECO:0000259" key="4">
    <source>
        <dbReference type="Pfam" id="PF01425"/>
    </source>
</evidence>
<dbReference type="NCBIfam" id="NF005688">
    <property type="entry name" value="PRK07488.1"/>
    <property type="match status" value="1"/>
</dbReference>
<evidence type="ECO:0000256" key="3">
    <source>
        <dbReference type="ARBA" id="ARBA00021874"/>
    </source>
</evidence>
<dbReference type="KEGG" id="alf:CFBP5473_23860"/>
<name>A0A4D7DVB2_9HYPH</name>
<feature type="domain" description="Amidase" evidence="4">
    <location>
        <begin position="23"/>
        <end position="447"/>
    </location>
</feature>
<comment type="function">
    <text evidence="1">Hydrolyzes indole-3-acetamide (IAM) into indole-3-acetic acid (IAA).</text>
</comment>
<sequence length="467" mass="50046">MVPLTPIYQTLKCLRMKKYSCLELVDTLIARCAATKYLNALLSTDWEQLRLSARKIDRAGRAGVGLTGIPLCFKANIATGIFPVSAATPALMNNFPGEPSGVVKSLVEAGALRGASGNMHELSFGITSNNYFTGAVRNPWNPTLIAGGSSGGVAAAVASRIMMAGIGTDTGASVRLPAALCGVVGFRPTLGRYTKDKIVPVSFTRDTAGIIAQCVTDVILIDRIISRRPAKIAPVSLQGLRIGLPLAHFYSNLDSDVGSAAESTIRLLAKKGVTVVAADIPHLEQLNKGASLPIALYEFPIALQRYVDEFVEGVSFTDVIEGIRSPDVANILRAQIESKQISEAVYRKALHCFRPKLQSVYQRHFDLHCLDAILFPTAPLSAKPIGQDVTVIHNDCEVDTFMAYVQNVDPSSNAGLPGLTVPVELTPTRLPIGMEIDGPAGTDNRLLAIGQAIEEVIDFQNRYGFAM</sequence>
<keyword evidence="5" id="KW-0378">Hydrolase</keyword>
<dbReference type="SUPFAM" id="SSF75304">
    <property type="entry name" value="Amidase signature (AS) enzymes"/>
    <property type="match status" value="1"/>
</dbReference>
<accession>A0A4D7DVB2</accession>
<dbReference type="Proteomes" id="UP000826513">
    <property type="component" value="Plasmid pTiAF3.44"/>
</dbReference>
<evidence type="ECO:0000256" key="2">
    <source>
        <dbReference type="ARBA" id="ARBA00009199"/>
    </source>
</evidence>
<reference evidence="5 7" key="1">
    <citation type="submission" date="2019-04" db="EMBL/GenBank/DDBJ databases">
        <title>Complete genome sequence of Agrobacterium larrymoorei CFBP5473.</title>
        <authorList>
            <person name="Haryono M."/>
            <person name="Chou L."/>
            <person name="Lin Y.-C."/>
            <person name="Lai E.-M."/>
            <person name="Kuo C.-H."/>
        </authorList>
    </citation>
    <scope>NUCLEOTIDE SEQUENCE [LARGE SCALE GENOMIC DNA]</scope>
    <source>
        <strain evidence="5 7">CFBP5473</strain>
        <plasmid evidence="7">pticfbp5473</plasmid>
        <plasmid evidence="5">pTiCFBP5473</plasmid>
    </source>
</reference>
<dbReference type="InterPro" id="IPR020556">
    <property type="entry name" value="Amidase_CS"/>
</dbReference>